<keyword evidence="4" id="KW-0808">Transferase</keyword>
<evidence type="ECO:0000256" key="6">
    <source>
        <dbReference type="ARBA" id="ARBA00022741"/>
    </source>
</evidence>
<dbReference type="GO" id="GO:0004475">
    <property type="term" value="F:mannose-1-phosphate guanylyltransferase (GTP) activity"/>
    <property type="evidence" value="ECO:0007669"/>
    <property type="project" value="UniProtKB-EC"/>
</dbReference>
<feature type="domain" description="Mannose-6-phosphate isomerase type II C-terminal" evidence="11">
    <location>
        <begin position="376"/>
        <end position="490"/>
    </location>
</feature>
<keyword evidence="7" id="KW-0342">GTP-binding</keyword>
<evidence type="ECO:0000256" key="3">
    <source>
        <dbReference type="ARBA" id="ARBA00012387"/>
    </source>
</evidence>
<dbReference type="InterPro" id="IPR051161">
    <property type="entry name" value="Mannose-6P_isomerase_type2"/>
</dbReference>
<dbReference type="AlphaFoldDB" id="A0A9X0WGF1"/>
<protein>
    <recommendedName>
        <fullName evidence="3">mannose-1-phosphate guanylyltransferase</fullName>
        <ecNumber evidence="3">2.7.7.13</ecNumber>
    </recommendedName>
</protein>
<evidence type="ECO:0000259" key="11">
    <source>
        <dbReference type="Pfam" id="PF01050"/>
    </source>
</evidence>
<proteinExistence type="inferred from homology"/>
<dbReference type="FunFam" id="2.60.120.10:FF:000032">
    <property type="entry name" value="Mannose-1-phosphate guanylyltransferase/mannose-6-phosphate isomerase"/>
    <property type="match status" value="1"/>
</dbReference>
<sequence>MLLQPVILSGGSGTRLWPLSRESYPKQFLSLTSEHTMLQETVRRLDGLADEHPREAIGLCDPIVVCNESHRFLVAEQFRVIGRRTADIILEPKGRNTAPALTLAAFAATRDGADPILLVMPADHTIRDEVGFRAAVADACQVAAAGFVVTFGIVPSKPETGYGYIRQGAPYALKDIQDGRAHRAFRLDAFVEKPDAQTASAYLAAGQYLWNSGIFVMRASLWLGLIERFRPEIARAAGDAYQSSQVDGDFRRADADCFARCPSDSIDYAVMEPLASAADTDLPGAVVVSLDVGWSDVGAWSALWEVRERDAAGNVLDGDAFVHNARNNLLIAHHRMLAAIGVEDLIVVETPDAVLVATQSSAQDVKAVTQFLQHEHRNEHRHHQRVHRPWGSYEAIGEGSRYQVKRLIVKPGESLSLQMHHHRAEHWIVVSGTARVTCDDRTFLLTENQSTYIPIGSSHRLENPGTIRLELIEVQSGSYLGEDDIVRFEDRYNRRQGEC</sequence>
<dbReference type="EC" id="2.7.7.13" evidence="3"/>
<dbReference type="PANTHER" id="PTHR46390">
    <property type="entry name" value="MANNOSE-1-PHOSPHATE GUANYLYLTRANSFERASE"/>
    <property type="match status" value="1"/>
</dbReference>
<dbReference type="InterPro" id="IPR001538">
    <property type="entry name" value="Man6P_isomerase-2_C"/>
</dbReference>
<comment type="caution">
    <text evidence="13">The sequence shown here is derived from an EMBL/GenBank/DDBJ whole genome shotgun (WGS) entry which is preliminary data.</text>
</comment>
<evidence type="ECO:0000256" key="7">
    <source>
        <dbReference type="ARBA" id="ARBA00023134"/>
    </source>
</evidence>
<evidence type="ECO:0000256" key="1">
    <source>
        <dbReference type="ARBA" id="ARBA00004823"/>
    </source>
</evidence>
<dbReference type="Gene3D" id="3.90.550.10">
    <property type="entry name" value="Spore Coat Polysaccharide Biosynthesis Protein SpsA, Chain A"/>
    <property type="match status" value="1"/>
</dbReference>
<evidence type="ECO:0000256" key="9">
    <source>
        <dbReference type="RuleBase" id="RU004190"/>
    </source>
</evidence>
<dbReference type="InterPro" id="IPR006375">
    <property type="entry name" value="Man1P_GuaTrfase/Man6P_Isoase"/>
</dbReference>
<dbReference type="InterPro" id="IPR014710">
    <property type="entry name" value="RmlC-like_jellyroll"/>
</dbReference>
<comment type="pathway">
    <text evidence="1">Nucleotide-sugar biosynthesis; GDP-alpha-D-mannose biosynthesis; GDP-alpha-D-mannose from alpha-D-mannose 1-phosphate (GTP route): step 1/1.</text>
</comment>
<dbReference type="InterPro" id="IPR011051">
    <property type="entry name" value="RmlC_Cupin_sf"/>
</dbReference>
<feature type="domain" description="Nucleotidyl transferase" evidence="10">
    <location>
        <begin position="5"/>
        <end position="310"/>
    </location>
</feature>
<keyword evidence="13" id="KW-0413">Isomerase</keyword>
<dbReference type="RefSeq" id="WP_200386847.1">
    <property type="nucleotide sequence ID" value="NZ_NRSD01000003.1"/>
</dbReference>
<evidence type="ECO:0000259" key="10">
    <source>
        <dbReference type="Pfam" id="PF00483"/>
    </source>
</evidence>
<evidence type="ECO:0000259" key="12">
    <source>
        <dbReference type="Pfam" id="PF22640"/>
    </source>
</evidence>
<dbReference type="Gene3D" id="2.60.120.10">
    <property type="entry name" value="Jelly Rolls"/>
    <property type="match status" value="1"/>
</dbReference>
<dbReference type="CDD" id="cd02509">
    <property type="entry name" value="GDP-M1P_Guanylyltransferase"/>
    <property type="match status" value="1"/>
</dbReference>
<dbReference type="FunFam" id="3.90.550.10:FF:000046">
    <property type="entry name" value="Mannose-1-phosphate guanylyltransferase (GDP)"/>
    <property type="match status" value="1"/>
</dbReference>
<dbReference type="Proteomes" id="UP001138802">
    <property type="component" value="Unassembled WGS sequence"/>
</dbReference>
<dbReference type="GO" id="GO:0000271">
    <property type="term" value="P:polysaccharide biosynthetic process"/>
    <property type="evidence" value="ECO:0007669"/>
    <property type="project" value="InterPro"/>
</dbReference>
<dbReference type="GO" id="GO:0016853">
    <property type="term" value="F:isomerase activity"/>
    <property type="evidence" value="ECO:0007669"/>
    <property type="project" value="UniProtKB-KW"/>
</dbReference>
<dbReference type="SUPFAM" id="SSF53448">
    <property type="entry name" value="Nucleotide-diphospho-sugar transferases"/>
    <property type="match status" value="1"/>
</dbReference>
<dbReference type="InterPro" id="IPR054566">
    <property type="entry name" value="ManC/GMP-like_b-helix"/>
</dbReference>
<name>A0A9X0WGF1_9GAMM</name>
<evidence type="ECO:0000256" key="8">
    <source>
        <dbReference type="ARBA" id="ARBA00047343"/>
    </source>
</evidence>
<comment type="similarity">
    <text evidence="2 9">Belongs to the mannose-6-phosphate isomerase type 2 family.</text>
</comment>
<dbReference type="InterPro" id="IPR005835">
    <property type="entry name" value="NTP_transferase_dom"/>
</dbReference>
<keyword evidence="5 13" id="KW-0548">Nucleotidyltransferase</keyword>
<comment type="catalytic activity">
    <reaction evidence="8">
        <text>alpha-D-mannose 1-phosphate + GTP + H(+) = GDP-alpha-D-mannose + diphosphate</text>
        <dbReference type="Rhea" id="RHEA:15229"/>
        <dbReference type="ChEBI" id="CHEBI:15378"/>
        <dbReference type="ChEBI" id="CHEBI:33019"/>
        <dbReference type="ChEBI" id="CHEBI:37565"/>
        <dbReference type="ChEBI" id="CHEBI:57527"/>
        <dbReference type="ChEBI" id="CHEBI:58409"/>
        <dbReference type="EC" id="2.7.7.13"/>
    </reaction>
</comment>
<dbReference type="CDD" id="cd02213">
    <property type="entry name" value="cupin_PMI_typeII_C"/>
    <property type="match status" value="1"/>
</dbReference>
<keyword evidence="6" id="KW-0547">Nucleotide-binding</keyword>
<dbReference type="Pfam" id="PF00483">
    <property type="entry name" value="NTP_transferase"/>
    <property type="match status" value="1"/>
</dbReference>
<dbReference type="EMBL" id="NRSD01000003">
    <property type="protein sequence ID" value="MBK1644051.1"/>
    <property type="molecule type" value="Genomic_DNA"/>
</dbReference>
<dbReference type="SUPFAM" id="SSF51182">
    <property type="entry name" value="RmlC-like cupins"/>
    <property type="match status" value="1"/>
</dbReference>
<gene>
    <name evidence="13" type="ORF">CKO25_05150</name>
</gene>
<feature type="domain" description="MannoseP isomerase/GMP-like beta-helix" evidence="12">
    <location>
        <begin position="325"/>
        <end position="369"/>
    </location>
</feature>
<dbReference type="PANTHER" id="PTHR46390:SF1">
    <property type="entry name" value="MANNOSE-1-PHOSPHATE GUANYLYLTRANSFERASE"/>
    <property type="match status" value="1"/>
</dbReference>
<dbReference type="GO" id="GO:0009298">
    <property type="term" value="P:GDP-mannose biosynthetic process"/>
    <property type="evidence" value="ECO:0007669"/>
    <property type="project" value="TreeGrafter"/>
</dbReference>
<dbReference type="Pfam" id="PF01050">
    <property type="entry name" value="MannoseP_isomer"/>
    <property type="match status" value="1"/>
</dbReference>
<dbReference type="InterPro" id="IPR029044">
    <property type="entry name" value="Nucleotide-diphossugar_trans"/>
</dbReference>
<dbReference type="NCBIfam" id="TIGR01479">
    <property type="entry name" value="GMP_PMI"/>
    <property type="match status" value="1"/>
</dbReference>
<accession>A0A9X0WGF1</accession>
<evidence type="ECO:0000256" key="5">
    <source>
        <dbReference type="ARBA" id="ARBA00022695"/>
    </source>
</evidence>
<evidence type="ECO:0000313" key="14">
    <source>
        <dbReference type="Proteomes" id="UP001138802"/>
    </source>
</evidence>
<evidence type="ECO:0000256" key="4">
    <source>
        <dbReference type="ARBA" id="ARBA00022679"/>
    </source>
</evidence>
<organism evidence="13 14">
    <name type="scientific">Thiocapsa imhoffii</name>
    <dbReference type="NCBI Taxonomy" id="382777"/>
    <lineage>
        <taxon>Bacteria</taxon>
        <taxon>Pseudomonadati</taxon>
        <taxon>Pseudomonadota</taxon>
        <taxon>Gammaproteobacteria</taxon>
        <taxon>Chromatiales</taxon>
        <taxon>Chromatiaceae</taxon>
        <taxon>Thiocapsa</taxon>
    </lineage>
</organism>
<dbReference type="InterPro" id="IPR049577">
    <property type="entry name" value="GMPP_N"/>
</dbReference>
<evidence type="ECO:0000256" key="2">
    <source>
        <dbReference type="ARBA" id="ARBA00006115"/>
    </source>
</evidence>
<dbReference type="GO" id="GO:0005525">
    <property type="term" value="F:GTP binding"/>
    <property type="evidence" value="ECO:0007669"/>
    <property type="project" value="UniProtKB-KW"/>
</dbReference>
<evidence type="ECO:0000313" key="13">
    <source>
        <dbReference type="EMBL" id="MBK1644051.1"/>
    </source>
</evidence>
<dbReference type="Pfam" id="PF22640">
    <property type="entry name" value="ManC_GMP_beta-helix"/>
    <property type="match status" value="1"/>
</dbReference>
<reference evidence="13 14" key="1">
    <citation type="journal article" date="2020" name="Microorganisms">
        <title>Osmotic Adaptation and Compatible Solute Biosynthesis of Phototrophic Bacteria as Revealed from Genome Analyses.</title>
        <authorList>
            <person name="Imhoff J.F."/>
            <person name="Rahn T."/>
            <person name="Kunzel S."/>
            <person name="Keller A."/>
            <person name="Neulinger S.C."/>
        </authorList>
    </citation>
    <scope>NUCLEOTIDE SEQUENCE [LARGE SCALE GENOMIC DNA]</scope>
    <source>
        <strain evidence="13 14">DSM 21303</strain>
    </source>
</reference>
<keyword evidence="14" id="KW-1185">Reference proteome</keyword>